<dbReference type="InterPro" id="IPR006086">
    <property type="entry name" value="XPG-I_dom"/>
</dbReference>
<dbReference type="EMBL" id="JPWV03000129">
    <property type="protein sequence ID" value="KAG2523813.1"/>
    <property type="molecule type" value="Genomic_DNA"/>
</dbReference>
<dbReference type="InterPro" id="IPR006084">
    <property type="entry name" value="XPG/Rad2"/>
</dbReference>
<dbReference type="Gene3D" id="3.40.50.1010">
    <property type="entry name" value="5'-nuclease"/>
    <property type="match status" value="1"/>
</dbReference>
<sequence length="294" mass="33201">MGVRGLTRYCQQNEPRTSCAVNDLKDVTLAVDFVGFLYYLCEQLYHEIQNEGHSALTWLLLGGCPLRLERWVEKWLERLRSRKVRLTFITDPPKCFGGPEHRKGYCLADRALQKAGQIQQLTQSLVTTLEETVNDMSTDKEELTPTSLQRGRVIRTLLQTNGRFPFAREKLRGVLKKHGIPIETAVREADEELGNLVRTGNAYAVLAEDSDFLCMSGVKYIPFKKLTFQEEKDTGQLRLSARVFSSDMVAESLGLQVEQLVDLAILCGNDFTPLLDNEFDMAASLSFPVQSGFV</sequence>
<dbReference type="PANTHER" id="PTHR15665:SF1">
    <property type="entry name" value="PROTEIN ASTEROID HOMOLOG 1"/>
    <property type="match status" value="1"/>
</dbReference>
<dbReference type="Pfam" id="PF00867">
    <property type="entry name" value="XPG_I"/>
    <property type="match status" value="1"/>
</dbReference>
<evidence type="ECO:0000313" key="6">
    <source>
        <dbReference type="EMBL" id="RLN82457.1"/>
    </source>
</evidence>
<evidence type="ECO:0000313" key="5">
    <source>
        <dbReference type="EMBL" id="RLN38166.1"/>
    </source>
</evidence>
<gene>
    <name evidence="5" type="ORF">BBI17_002886</name>
    <name evidence="6" type="ORF">BBO99_00002894</name>
    <name evidence="3" type="ORF">JM16_002304</name>
    <name evidence="4" type="ORF">JM18_002370</name>
</gene>
<dbReference type="PANTHER" id="PTHR15665">
    <property type="entry name" value="ASTEROID PROTEIN"/>
    <property type="match status" value="1"/>
</dbReference>
<reference evidence="3" key="3">
    <citation type="submission" date="2020-06" db="EMBL/GenBank/DDBJ databases">
        <authorList>
            <person name="Studholme D.J."/>
        </authorList>
    </citation>
    <scope>NUCLEOTIDE SEQUENCE</scope>
    <source>
        <strain evidence="3">NZFS 2646</strain>
        <strain evidence="4">NZFS 3630</strain>
    </source>
</reference>
<reference evidence="7 8" key="2">
    <citation type="submission" date="2018-07" db="EMBL/GenBank/DDBJ databases">
        <title>Genome sequencing of oomycete isolates from Chile give support for New Zealand origin for Phytophthora kernoviae and make available the first Nothophytophthora sp. genome.</title>
        <authorList>
            <person name="Studholme D.J."/>
            <person name="Sanfuentes E."/>
            <person name="Panda P."/>
            <person name="Hill R."/>
            <person name="Sambles C."/>
            <person name="Grant M."/>
            <person name="Williams N.M."/>
            <person name="Mcdougal R.L."/>
        </authorList>
    </citation>
    <scope>NUCLEOTIDE SEQUENCE [LARGE SCALE GENOMIC DNA]</scope>
    <source>
        <strain evidence="5">Chile2</strain>
        <strain evidence="6">Chile4</strain>
    </source>
</reference>
<dbReference type="EMBL" id="MBDN02000053">
    <property type="protein sequence ID" value="RLN82457.1"/>
    <property type="molecule type" value="Genomic_DNA"/>
</dbReference>
<keyword evidence="7" id="KW-1185">Reference proteome</keyword>
<evidence type="ECO:0000313" key="4">
    <source>
        <dbReference type="EMBL" id="KAG2525613.1"/>
    </source>
</evidence>
<proteinExistence type="inferred from homology"/>
<dbReference type="Proteomes" id="UP000792063">
    <property type="component" value="Unassembled WGS sequence"/>
</dbReference>
<dbReference type="Proteomes" id="UP000285624">
    <property type="component" value="Unassembled WGS sequence"/>
</dbReference>
<name>A0A421GVF7_9STRA</name>
<reference evidence="3" key="1">
    <citation type="journal article" date="2015" name="Genom Data">
        <title>Genome sequences of six Phytophthora species associated with forests in New Zealand.</title>
        <authorList>
            <person name="Studholme D.J."/>
            <person name="McDougal R.L."/>
            <person name="Sambles C."/>
            <person name="Hansen E."/>
            <person name="Hardy G."/>
            <person name="Grant M."/>
            <person name="Ganley R.J."/>
            <person name="Williams N.M."/>
        </authorList>
    </citation>
    <scope>NUCLEOTIDE SEQUENCE</scope>
    <source>
        <strain evidence="3">NZFS 2646</strain>
        <strain evidence="4">NZFS 3630</strain>
    </source>
</reference>
<evidence type="ECO:0000313" key="8">
    <source>
        <dbReference type="Proteomes" id="UP000285883"/>
    </source>
</evidence>
<dbReference type="PRINTS" id="PR00853">
    <property type="entry name" value="XPGRADSUPER"/>
</dbReference>
<dbReference type="AlphaFoldDB" id="A0A421GVF7"/>
<organism evidence="6 7">
    <name type="scientific">Phytophthora kernoviae</name>
    <dbReference type="NCBI Taxonomy" id="325452"/>
    <lineage>
        <taxon>Eukaryota</taxon>
        <taxon>Sar</taxon>
        <taxon>Stramenopiles</taxon>
        <taxon>Oomycota</taxon>
        <taxon>Peronosporomycetes</taxon>
        <taxon>Peronosporales</taxon>
        <taxon>Peronosporaceae</taxon>
        <taxon>Phytophthora</taxon>
    </lineage>
</organism>
<evidence type="ECO:0000256" key="1">
    <source>
        <dbReference type="ARBA" id="ARBA00007398"/>
    </source>
</evidence>
<protein>
    <recommendedName>
        <fullName evidence="2">XPG-I domain-containing protein</fullName>
    </recommendedName>
</protein>
<comment type="caution">
    <text evidence="6">The sequence shown here is derived from an EMBL/GenBank/DDBJ whole genome shotgun (WGS) entry which is preliminary data.</text>
</comment>
<comment type="similarity">
    <text evidence="1">Belongs to the asteroid family.</text>
</comment>
<dbReference type="SUPFAM" id="SSF88723">
    <property type="entry name" value="PIN domain-like"/>
    <property type="match status" value="1"/>
</dbReference>
<dbReference type="InterPro" id="IPR026832">
    <property type="entry name" value="Asteroid"/>
</dbReference>
<dbReference type="GO" id="GO:0004518">
    <property type="term" value="F:nuclease activity"/>
    <property type="evidence" value="ECO:0007669"/>
    <property type="project" value="InterPro"/>
</dbReference>
<dbReference type="EMBL" id="JPWU03000120">
    <property type="protein sequence ID" value="KAG2525613.1"/>
    <property type="molecule type" value="Genomic_DNA"/>
</dbReference>
<dbReference type="InterPro" id="IPR029060">
    <property type="entry name" value="PIN-like_dom_sf"/>
</dbReference>
<dbReference type="EMBL" id="MAYM02000484">
    <property type="protein sequence ID" value="RLN38166.1"/>
    <property type="molecule type" value="Genomic_DNA"/>
</dbReference>
<evidence type="ECO:0000313" key="7">
    <source>
        <dbReference type="Proteomes" id="UP000285624"/>
    </source>
</evidence>
<feature type="domain" description="XPG-I" evidence="2">
    <location>
        <begin position="179"/>
        <end position="270"/>
    </location>
</feature>
<evidence type="ECO:0000259" key="2">
    <source>
        <dbReference type="Pfam" id="PF00867"/>
    </source>
</evidence>
<dbReference type="Proteomes" id="UP000785171">
    <property type="component" value="Unassembled WGS sequence"/>
</dbReference>
<dbReference type="STRING" id="325452.A0A421GVF7"/>
<dbReference type="Proteomes" id="UP000285883">
    <property type="component" value="Unassembled WGS sequence"/>
</dbReference>
<accession>A0A421GVF7</accession>
<evidence type="ECO:0000313" key="3">
    <source>
        <dbReference type="EMBL" id="KAG2523813.1"/>
    </source>
</evidence>